<feature type="binding site" evidence="20">
    <location>
        <position position="220"/>
    </location>
    <ligand>
        <name>Cu(2+)</name>
        <dbReference type="ChEBI" id="CHEBI:29036"/>
        <label>1</label>
        <note>catalytic</note>
    </ligand>
</feature>
<feature type="binding site" evidence="20">
    <location>
        <position position="150"/>
    </location>
    <ligand>
        <name>Cu(2+)</name>
        <dbReference type="ChEBI" id="CHEBI:29036"/>
        <label>1</label>
        <note>catalytic</note>
    </ligand>
</feature>
<feature type="disulfide bond" evidence="21">
    <location>
        <begin position="274"/>
        <end position="295"/>
    </location>
</feature>
<dbReference type="InterPro" id="IPR008977">
    <property type="entry name" value="PHM/PNGase_F_dom_sf"/>
</dbReference>
<keyword evidence="6" id="KW-0812">Transmembrane</keyword>
<gene>
    <name evidence="25" type="ORF">CLODIP_2_CD03347</name>
</gene>
<keyword evidence="14" id="KW-0472">Membrane</keyword>
<evidence type="ECO:0000256" key="6">
    <source>
        <dbReference type="ARBA" id="ARBA00022692"/>
    </source>
</evidence>
<evidence type="ECO:0000256" key="12">
    <source>
        <dbReference type="ARBA" id="ARBA00023008"/>
    </source>
</evidence>
<feature type="disulfide bond" evidence="21">
    <location>
        <begin position="80"/>
        <end position="109"/>
    </location>
</feature>
<dbReference type="AlphaFoldDB" id="A0A8S1BUN3"/>
<feature type="disulfide bond" evidence="21">
    <location>
        <begin position="202"/>
        <end position="314"/>
    </location>
</feature>
<evidence type="ECO:0000256" key="13">
    <source>
        <dbReference type="ARBA" id="ARBA00023033"/>
    </source>
</evidence>
<evidence type="ECO:0000256" key="11">
    <source>
        <dbReference type="ARBA" id="ARBA00023002"/>
    </source>
</evidence>
<dbReference type="InterPro" id="IPR000323">
    <property type="entry name" value="Cu2_ascorb_mOase_N"/>
</dbReference>
<evidence type="ECO:0000256" key="21">
    <source>
        <dbReference type="PIRSR" id="PIRSR600720-3"/>
    </source>
</evidence>
<dbReference type="Gene3D" id="2.60.120.230">
    <property type="match status" value="1"/>
</dbReference>
<organism evidence="25 26">
    <name type="scientific">Cloeon dipterum</name>
    <dbReference type="NCBI Taxonomy" id="197152"/>
    <lineage>
        <taxon>Eukaryota</taxon>
        <taxon>Metazoa</taxon>
        <taxon>Ecdysozoa</taxon>
        <taxon>Arthropoda</taxon>
        <taxon>Hexapoda</taxon>
        <taxon>Insecta</taxon>
        <taxon>Pterygota</taxon>
        <taxon>Palaeoptera</taxon>
        <taxon>Ephemeroptera</taxon>
        <taxon>Pisciforma</taxon>
        <taxon>Baetidae</taxon>
        <taxon>Cloeon</taxon>
    </lineage>
</organism>
<dbReference type="Proteomes" id="UP000494165">
    <property type="component" value="Unassembled WGS sequence"/>
</dbReference>
<comment type="catalytic activity">
    <reaction evidence="19">
        <text>a [peptide]-C-terminal glycine + 2 L-ascorbate + O2 = a [peptide]-C-terminal (2S)-2-hydroxyglycine + 2 monodehydro-L-ascorbate radical + H2O</text>
        <dbReference type="Rhea" id="RHEA:21452"/>
        <dbReference type="Rhea" id="RHEA-COMP:13486"/>
        <dbReference type="Rhea" id="RHEA-COMP:15321"/>
        <dbReference type="ChEBI" id="CHEBI:15377"/>
        <dbReference type="ChEBI" id="CHEBI:15379"/>
        <dbReference type="ChEBI" id="CHEBI:38290"/>
        <dbReference type="ChEBI" id="CHEBI:59513"/>
        <dbReference type="ChEBI" id="CHEBI:137000"/>
        <dbReference type="ChEBI" id="CHEBI:142768"/>
        <dbReference type="EC" id="1.14.17.3"/>
    </reaction>
</comment>
<evidence type="ECO:0000256" key="5">
    <source>
        <dbReference type="ARBA" id="ARBA00022525"/>
    </source>
</evidence>
<dbReference type="PANTHER" id="PTHR10680">
    <property type="entry name" value="PEPTIDYL-GLYCINE ALPHA-AMIDATING MONOOXYGENASE"/>
    <property type="match status" value="1"/>
</dbReference>
<keyword evidence="17" id="KW-0968">Cytoplasmic vesicle</keyword>
<keyword evidence="13" id="KW-0503">Monooxygenase</keyword>
<dbReference type="GO" id="GO:0006518">
    <property type="term" value="P:peptide metabolic process"/>
    <property type="evidence" value="ECO:0007669"/>
    <property type="project" value="InterPro"/>
</dbReference>
<dbReference type="InterPro" id="IPR014783">
    <property type="entry name" value="Cu2_ascorb_mOase_CS-2"/>
</dbReference>
<feature type="signal peptide" evidence="22">
    <location>
        <begin position="1"/>
        <end position="24"/>
    </location>
</feature>
<evidence type="ECO:0000313" key="26">
    <source>
        <dbReference type="Proteomes" id="UP000494165"/>
    </source>
</evidence>
<keyword evidence="12 20" id="KW-0186">Copper</keyword>
<evidence type="ECO:0000256" key="8">
    <source>
        <dbReference type="ARBA" id="ARBA00022729"/>
    </source>
</evidence>
<keyword evidence="10" id="KW-1133">Transmembrane helix</keyword>
<dbReference type="InterPro" id="IPR000720">
    <property type="entry name" value="PHM/PAL"/>
</dbReference>
<evidence type="ECO:0000256" key="9">
    <source>
        <dbReference type="ARBA" id="ARBA00022833"/>
    </source>
</evidence>
<dbReference type="GO" id="GO:0012505">
    <property type="term" value="C:endomembrane system"/>
    <property type="evidence" value="ECO:0007669"/>
    <property type="project" value="UniProtKB-SubCell"/>
</dbReference>
<evidence type="ECO:0000256" key="16">
    <source>
        <dbReference type="ARBA" id="ARBA00023180"/>
    </source>
</evidence>
<evidence type="ECO:0000256" key="1">
    <source>
        <dbReference type="ARBA" id="ARBA00004541"/>
    </source>
</evidence>
<evidence type="ECO:0000259" key="24">
    <source>
        <dbReference type="Pfam" id="PF03712"/>
    </source>
</evidence>
<dbReference type="InterPro" id="IPR036939">
    <property type="entry name" value="Cu2_ascorb_mOase_N_sf"/>
</dbReference>
<dbReference type="InterPro" id="IPR020611">
    <property type="entry name" value="Cu2_ascorb_mOase_CS-1"/>
</dbReference>
<dbReference type="OrthoDB" id="10044505at2759"/>
<dbReference type="EMBL" id="CADEPI010000004">
    <property type="protein sequence ID" value="CAB3360849.1"/>
    <property type="molecule type" value="Genomic_DNA"/>
</dbReference>
<dbReference type="PANTHER" id="PTHR10680:SF14">
    <property type="entry name" value="PEPTIDYL-GLYCINE ALPHA-AMIDATING MONOOXYGENASE"/>
    <property type="match status" value="1"/>
</dbReference>
<evidence type="ECO:0000256" key="3">
    <source>
        <dbReference type="ARBA" id="ARBA00010676"/>
    </source>
</evidence>
<feature type="binding site" evidence="20">
    <location>
        <position position="73"/>
    </location>
    <ligand>
        <name>Cu(2+)</name>
        <dbReference type="ChEBI" id="CHEBI:29036"/>
        <label>1</label>
        <note>catalytic</note>
    </ligand>
</feature>
<dbReference type="GO" id="GO:0005576">
    <property type="term" value="C:extracellular region"/>
    <property type="evidence" value="ECO:0007669"/>
    <property type="project" value="UniProtKB-SubCell"/>
</dbReference>
<comment type="subcellular location">
    <subcellularLocation>
        <location evidence="1">Cytoplasmic vesicle</location>
    </subcellularLocation>
    <subcellularLocation>
        <location evidence="18">Endomembrane system</location>
        <topology evidence="18">Single-pass membrane protein</topology>
    </subcellularLocation>
    <subcellularLocation>
        <location evidence="2">Secreted</location>
    </subcellularLocation>
</comment>
<evidence type="ECO:0000256" key="7">
    <source>
        <dbReference type="ARBA" id="ARBA00022723"/>
    </source>
</evidence>
<evidence type="ECO:0000256" key="22">
    <source>
        <dbReference type="SAM" id="SignalP"/>
    </source>
</evidence>
<dbReference type="PRINTS" id="PR00790">
    <property type="entry name" value="PAMONOXGNASE"/>
</dbReference>
<dbReference type="FunFam" id="2.60.120.310:FF:000005">
    <property type="entry name" value="Peptidylglycine alpha-hydroxylating monooxygenase"/>
    <property type="match status" value="1"/>
</dbReference>
<evidence type="ECO:0000256" key="2">
    <source>
        <dbReference type="ARBA" id="ARBA00004613"/>
    </source>
</evidence>
<evidence type="ECO:0000256" key="14">
    <source>
        <dbReference type="ARBA" id="ARBA00023136"/>
    </source>
</evidence>
<keyword evidence="15 21" id="KW-1015">Disulfide bond</keyword>
<evidence type="ECO:0000256" key="19">
    <source>
        <dbReference type="ARBA" id="ARBA00048431"/>
    </source>
</evidence>
<dbReference type="SUPFAM" id="SSF49742">
    <property type="entry name" value="PHM/PNGase F"/>
    <property type="match status" value="2"/>
</dbReference>
<feature type="binding site" evidence="20">
    <location>
        <position position="294"/>
    </location>
    <ligand>
        <name>Cu(2+)</name>
        <dbReference type="ChEBI" id="CHEBI:29036"/>
        <label>1</label>
        <note>catalytic</note>
    </ligand>
</feature>
<dbReference type="GO" id="GO:0016020">
    <property type="term" value="C:membrane"/>
    <property type="evidence" value="ECO:0007669"/>
    <property type="project" value="InterPro"/>
</dbReference>
<feature type="disulfide bond" evidence="21">
    <location>
        <begin position="47"/>
        <end position="92"/>
    </location>
</feature>
<feature type="domain" description="Copper type II ascorbate-dependent monooxygenase N-terminal" evidence="23">
    <location>
        <begin position="31"/>
        <end position="152"/>
    </location>
</feature>
<dbReference type="InterPro" id="IPR024548">
    <property type="entry name" value="Cu2_monoox_C"/>
</dbReference>
<evidence type="ECO:0000256" key="10">
    <source>
        <dbReference type="ARBA" id="ARBA00022989"/>
    </source>
</evidence>
<keyword evidence="26" id="KW-1185">Reference proteome</keyword>
<dbReference type="Pfam" id="PF01082">
    <property type="entry name" value="Cu2_monooxygen"/>
    <property type="match status" value="1"/>
</dbReference>
<dbReference type="InterPro" id="IPR014784">
    <property type="entry name" value="Cu2_ascorb_mOase-like_C"/>
</dbReference>
<dbReference type="GO" id="GO:0031410">
    <property type="term" value="C:cytoplasmic vesicle"/>
    <property type="evidence" value="ECO:0007669"/>
    <property type="project" value="UniProtKB-SubCell"/>
</dbReference>
<evidence type="ECO:0000256" key="20">
    <source>
        <dbReference type="PIRSR" id="PIRSR600720-2"/>
    </source>
</evidence>
<proteinExistence type="inferred from homology"/>
<dbReference type="EC" id="1.14.17.3" evidence="4"/>
<feature type="binding site" evidence="20">
    <location>
        <position position="74"/>
    </location>
    <ligand>
        <name>Cu(2+)</name>
        <dbReference type="ChEBI" id="CHEBI:29036"/>
        <label>1</label>
        <note>catalytic</note>
    </ligand>
</feature>
<keyword evidence="11" id="KW-0560">Oxidoreductase</keyword>
<comment type="similarity">
    <text evidence="3">Belongs to the copper type II ascorbate-dependent monooxygenase family.</text>
</comment>
<feature type="chain" id="PRO_5035899477" description="peptidylglycine monooxygenase" evidence="22">
    <location>
        <begin position="25"/>
        <end position="340"/>
    </location>
</feature>
<keyword evidence="5" id="KW-0964">Secreted</keyword>
<evidence type="ECO:0000256" key="15">
    <source>
        <dbReference type="ARBA" id="ARBA00023157"/>
    </source>
</evidence>
<dbReference type="Gene3D" id="2.60.120.310">
    <property type="entry name" value="Copper type II, ascorbate-dependent monooxygenase, N-terminal domain"/>
    <property type="match status" value="1"/>
</dbReference>
<evidence type="ECO:0000313" key="25">
    <source>
        <dbReference type="EMBL" id="CAB3360849.1"/>
    </source>
</evidence>
<dbReference type="PROSITE" id="PS00085">
    <property type="entry name" value="CU2_MONOOXYGENASE_2"/>
    <property type="match status" value="1"/>
</dbReference>
<protein>
    <recommendedName>
        <fullName evidence="4">peptidylglycine monooxygenase</fullName>
        <ecNumber evidence="4">1.14.17.3</ecNumber>
    </recommendedName>
</protein>
<comment type="cofactor">
    <cofactor evidence="20">
        <name>Cu(2+)</name>
        <dbReference type="ChEBI" id="CHEBI:29036"/>
    </cofactor>
    <text evidence="20">Binds 2 Cu(2+) ions per subunit.</text>
</comment>
<evidence type="ECO:0000256" key="4">
    <source>
        <dbReference type="ARBA" id="ARBA00012689"/>
    </source>
</evidence>
<dbReference type="GO" id="GO:0004504">
    <property type="term" value="F:peptidylglycine monooxygenase activity"/>
    <property type="evidence" value="ECO:0007669"/>
    <property type="project" value="UniProtKB-EC"/>
</dbReference>
<dbReference type="GO" id="GO:0005507">
    <property type="term" value="F:copper ion binding"/>
    <property type="evidence" value="ECO:0007669"/>
    <property type="project" value="InterPro"/>
</dbReference>
<dbReference type="PROSITE" id="PS00084">
    <property type="entry name" value="CU2_MONOOXYGENASE_1"/>
    <property type="match status" value="1"/>
</dbReference>
<evidence type="ECO:0000256" key="18">
    <source>
        <dbReference type="ARBA" id="ARBA00037847"/>
    </source>
</evidence>
<feature type="binding site" evidence="20">
    <location>
        <position position="218"/>
    </location>
    <ligand>
        <name>Cu(2+)</name>
        <dbReference type="ChEBI" id="CHEBI:29036"/>
        <label>1</label>
        <note>catalytic</note>
    </ligand>
</feature>
<dbReference type="Pfam" id="PF03712">
    <property type="entry name" value="Cu2_monoox_C"/>
    <property type="match status" value="1"/>
</dbReference>
<keyword evidence="9" id="KW-0862">Zinc</keyword>
<keyword evidence="16" id="KW-0325">Glycoprotein</keyword>
<dbReference type="FunFam" id="2.60.120.230:FF:000002">
    <property type="entry name" value="Peptidyl-glycine alpha-amidating monooxygenase B"/>
    <property type="match status" value="1"/>
</dbReference>
<evidence type="ECO:0000256" key="17">
    <source>
        <dbReference type="ARBA" id="ARBA00023329"/>
    </source>
</evidence>
<comment type="caution">
    <text evidence="25">The sequence shown here is derived from an EMBL/GenBank/DDBJ whole genome shotgun (WGS) entry which is preliminary data.</text>
</comment>
<evidence type="ECO:0000259" key="23">
    <source>
        <dbReference type="Pfam" id="PF01082"/>
    </source>
</evidence>
<keyword evidence="7 20" id="KW-0479">Metal-binding</keyword>
<accession>A0A8S1BUN3</accession>
<name>A0A8S1BUN3_9INSE</name>
<sequence>MVGWRGLLPCWLALWALAAGPAGAYKLETYSIAMPNVKPSSEELYLCTPIKVDSQKSYYIVGFEPNATMHTAHHMLLFGCTSPGSKLPVWNCGEMSKASSGEMTSASPCGSGTQIIYAWALDAPKLELPEDVGFQVGKDSNIKYLVLQVHYHLAPEKVGLPDSSGLFLHFTERPLPKLAGVYLLGTSGSIGPRATEHMETSCQIDEGKVVHPFAYRTHTHKLGKVVSGYKVEVDKSGKNKWTLLGKRDPMTPQMFYPIESKVTVRKGDTLAARCTMVSDRDFTTQIGMTFNDEMCNFYIMYYVENDKPLSSKYCFTPGPPSYYWNHVGLNNIPDREASLL</sequence>
<feature type="domain" description="Copper type II ascorbate-dependent monooxygenase C-terminal" evidence="24">
    <location>
        <begin position="178"/>
        <end position="325"/>
    </location>
</feature>
<keyword evidence="8 22" id="KW-0732">Signal</keyword>
<reference evidence="25 26" key="1">
    <citation type="submission" date="2020-04" db="EMBL/GenBank/DDBJ databases">
        <authorList>
            <person name="Alioto T."/>
            <person name="Alioto T."/>
            <person name="Gomez Garrido J."/>
        </authorList>
    </citation>
    <scope>NUCLEOTIDE SEQUENCE [LARGE SCALE GENOMIC DNA]</scope>
</reference>